<accession>A0A9D2WPM2</accession>
<dbReference type="Proteomes" id="UP000798488">
    <property type="component" value="Unassembled WGS sequence"/>
</dbReference>
<reference evidence="2" key="1">
    <citation type="submission" date="2016-02" db="EMBL/GenBank/DDBJ databases">
        <title>Draft Genome Sequence of Sporotomaculum syntrophicum Strain FB, a Syntrophic Benzoate Degrader.</title>
        <authorList>
            <person name="Nobu M.K."/>
            <person name="Narihiro T."/>
            <person name="Qiu Y.-L."/>
            <person name="Ohashi A."/>
            <person name="Liu W.-T."/>
            <person name="Yuji S."/>
        </authorList>
    </citation>
    <scope>NUCLEOTIDE SEQUENCE</scope>
    <source>
        <strain evidence="2">FB</strain>
    </source>
</reference>
<dbReference type="Gene3D" id="3.30.420.10">
    <property type="entry name" value="Ribonuclease H-like superfamily/Ribonuclease H"/>
    <property type="match status" value="1"/>
</dbReference>
<dbReference type="InterPro" id="IPR036397">
    <property type="entry name" value="RNaseH_sf"/>
</dbReference>
<comment type="caution">
    <text evidence="2">The sequence shown here is derived from an EMBL/GenBank/DDBJ whole genome shotgun (WGS) entry which is preliminary data.</text>
</comment>
<gene>
    <name evidence="2" type="ORF">SPSYN_01255</name>
</gene>
<evidence type="ECO:0000313" key="2">
    <source>
        <dbReference type="EMBL" id="KAF1085119.1"/>
    </source>
</evidence>
<dbReference type="PROSITE" id="PS50994">
    <property type="entry name" value="INTEGRASE"/>
    <property type="match status" value="1"/>
</dbReference>
<proteinExistence type="predicted"/>
<organism evidence="2 3">
    <name type="scientific">Sporotomaculum syntrophicum</name>
    <dbReference type="NCBI Taxonomy" id="182264"/>
    <lineage>
        <taxon>Bacteria</taxon>
        <taxon>Bacillati</taxon>
        <taxon>Bacillota</taxon>
        <taxon>Clostridia</taxon>
        <taxon>Eubacteriales</taxon>
        <taxon>Desulfallaceae</taxon>
        <taxon>Sporotomaculum</taxon>
    </lineage>
</organism>
<sequence>MLGISRPTVIKYLNMSAEKFEQEMLNQRQRKKKPDIYREEIITWLKQYPAMTAAQVYDWLEEKYRNLVFNEPTLRNYVRSIREEYNIPKEPGIRQYEAVEDPPPGKQMQVDFGEKKVINDEGNVITIYVMCFVLSHSRYKYCEWQGRPFNTTDIIGIHENAFEYFGGFPQEAVYDQDHLILVSENHGELIYTKEFASYLKKRKFSVYMCRKADPESKGRVEKVVGFVKDNFASHRVLHGIDRWNEDCLKWLKRRGNGKVHATTRKIPAEVFLEEKKYLQPVTEKLISKSRTLSITYQVRKDNTVPIQGNRYTVPRGTYKGPSTYVGVTKIGNKHLIIFDLETEKELAKFEIPYTKGNLVRNNNHLRDRSPKINSLMKRVAEKFSDSQKARAFFEEIHKEKPRYIRDQLTLIEASLETTDRIAIDKALDFCMSHRLNNAVDFRDAVKHYAIVTQEKNASTPPITGLTETASVKIGIKPRIRDISEYVKIMSENHGG</sequence>
<dbReference type="NCBIfam" id="NF033546">
    <property type="entry name" value="transpos_IS21"/>
    <property type="match status" value="1"/>
</dbReference>
<evidence type="ECO:0000313" key="3">
    <source>
        <dbReference type="Proteomes" id="UP000798488"/>
    </source>
</evidence>
<protein>
    <submittedName>
        <fullName evidence="2">Integrase core domain protein</fullName>
    </submittedName>
</protein>
<dbReference type="PANTHER" id="PTHR35004:SF6">
    <property type="entry name" value="TRANSPOSASE"/>
    <property type="match status" value="1"/>
</dbReference>
<dbReference type="PANTHER" id="PTHR35004">
    <property type="entry name" value="TRANSPOSASE RV3428C-RELATED"/>
    <property type="match status" value="1"/>
</dbReference>
<dbReference type="EMBL" id="LSRS01000003">
    <property type="protein sequence ID" value="KAF1085119.1"/>
    <property type="molecule type" value="Genomic_DNA"/>
</dbReference>
<dbReference type="GO" id="GO:0015074">
    <property type="term" value="P:DNA integration"/>
    <property type="evidence" value="ECO:0007669"/>
    <property type="project" value="InterPro"/>
</dbReference>
<dbReference type="InterPro" id="IPR012337">
    <property type="entry name" value="RNaseH-like_sf"/>
</dbReference>
<keyword evidence="3" id="KW-1185">Reference proteome</keyword>
<feature type="domain" description="Integrase catalytic" evidence="1">
    <location>
        <begin position="100"/>
        <end position="275"/>
    </location>
</feature>
<dbReference type="InterPro" id="IPR001584">
    <property type="entry name" value="Integrase_cat-core"/>
</dbReference>
<name>A0A9D2WPM2_9FIRM</name>
<dbReference type="AlphaFoldDB" id="A0A9D2WPM2"/>
<dbReference type="GO" id="GO:0003676">
    <property type="term" value="F:nucleic acid binding"/>
    <property type="evidence" value="ECO:0007669"/>
    <property type="project" value="InterPro"/>
</dbReference>
<evidence type="ECO:0000259" key="1">
    <source>
        <dbReference type="PROSITE" id="PS50994"/>
    </source>
</evidence>
<dbReference type="SUPFAM" id="SSF53098">
    <property type="entry name" value="Ribonuclease H-like"/>
    <property type="match status" value="1"/>
</dbReference>